<gene>
    <name evidence="1" type="ORF">S06H3_26299</name>
</gene>
<proteinExistence type="predicted"/>
<comment type="caution">
    <text evidence="1">The sequence shown here is derived from an EMBL/GenBank/DDBJ whole genome shotgun (WGS) entry which is preliminary data.</text>
</comment>
<sequence length="38" mass="4361">MTEYYSIEKALEYGLKFAEKKGAEQVEGFSSNSREINL</sequence>
<protein>
    <submittedName>
        <fullName evidence="1">Uncharacterized protein</fullName>
    </submittedName>
</protein>
<feature type="non-terminal residue" evidence="1">
    <location>
        <position position="38"/>
    </location>
</feature>
<evidence type="ECO:0000313" key="1">
    <source>
        <dbReference type="EMBL" id="GAI27919.1"/>
    </source>
</evidence>
<name>X1PAG2_9ZZZZ</name>
<dbReference type="AlphaFoldDB" id="X1PAG2"/>
<accession>X1PAG2</accession>
<reference evidence="1" key="1">
    <citation type="journal article" date="2014" name="Front. Microbiol.">
        <title>High frequency of phylogenetically diverse reductive dehalogenase-homologous genes in deep subseafloor sedimentary metagenomes.</title>
        <authorList>
            <person name="Kawai M."/>
            <person name="Futagami T."/>
            <person name="Toyoda A."/>
            <person name="Takaki Y."/>
            <person name="Nishi S."/>
            <person name="Hori S."/>
            <person name="Arai W."/>
            <person name="Tsubouchi T."/>
            <person name="Morono Y."/>
            <person name="Uchiyama I."/>
            <person name="Ito T."/>
            <person name="Fujiyama A."/>
            <person name="Inagaki F."/>
            <person name="Takami H."/>
        </authorList>
    </citation>
    <scope>NUCLEOTIDE SEQUENCE</scope>
    <source>
        <strain evidence="1">Expedition CK06-06</strain>
    </source>
</reference>
<dbReference type="EMBL" id="BARV01015192">
    <property type="protein sequence ID" value="GAI27919.1"/>
    <property type="molecule type" value="Genomic_DNA"/>
</dbReference>
<organism evidence="1">
    <name type="scientific">marine sediment metagenome</name>
    <dbReference type="NCBI Taxonomy" id="412755"/>
    <lineage>
        <taxon>unclassified sequences</taxon>
        <taxon>metagenomes</taxon>
        <taxon>ecological metagenomes</taxon>
    </lineage>
</organism>